<dbReference type="Pfam" id="PF07494">
    <property type="entry name" value="Reg_prop"/>
    <property type="match status" value="1"/>
</dbReference>
<evidence type="ECO:0000259" key="1">
    <source>
        <dbReference type="Pfam" id="PF21544"/>
    </source>
</evidence>
<reference evidence="2 3" key="1">
    <citation type="submission" date="2019-02" db="EMBL/GenBank/DDBJ databases">
        <title>Draft Genome Sequence of the Prevotella sp. BCRC 81118, Isolated from Human Feces.</title>
        <authorList>
            <person name="Huang C.-H."/>
        </authorList>
    </citation>
    <scope>NUCLEOTIDE SEQUENCE [LARGE SCALE GENOMIC DNA]</scope>
    <source>
        <strain evidence="2 3">BCRC 81118</strain>
    </source>
</reference>
<evidence type="ECO:0000313" key="3">
    <source>
        <dbReference type="Proteomes" id="UP000297872"/>
    </source>
</evidence>
<dbReference type="InterPro" id="IPR048954">
    <property type="entry name" value="PorZ_N"/>
</dbReference>
<dbReference type="EMBL" id="SGVY01000053">
    <property type="protein sequence ID" value="TFH76212.1"/>
    <property type="molecule type" value="Genomic_DNA"/>
</dbReference>
<dbReference type="InterPro" id="IPR015943">
    <property type="entry name" value="WD40/YVTN_repeat-like_dom_sf"/>
</dbReference>
<organism evidence="2 3">
    <name type="scientific">Segatella hominis</name>
    <dbReference type="NCBI Taxonomy" id="2518605"/>
    <lineage>
        <taxon>Bacteria</taxon>
        <taxon>Pseudomonadati</taxon>
        <taxon>Bacteroidota</taxon>
        <taxon>Bacteroidia</taxon>
        <taxon>Bacteroidales</taxon>
        <taxon>Prevotellaceae</taxon>
        <taxon>Segatella</taxon>
    </lineage>
</organism>
<dbReference type="GeneID" id="302996453"/>
<dbReference type="SUPFAM" id="SSF101898">
    <property type="entry name" value="NHL repeat"/>
    <property type="match status" value="1"/>
</dbReference>
<dbReference type="Proteomes" id="UP000297872">
    <property type="component" value="Unassembled WGS sequence"/>
</dbReference>
<dbReference type="Pfam" id="PF21544">
    <property type="entry name" value="PorZ_N_b_propeller"/>
    <property type="match status" value="1"/>
</dbReference>
<dbReference type="OrthoDB" id="9807410at2"/>
<sequence>MSKKILTIILFLIVQVVVFHSQAAIGDWKAYMAYHDVQEIEQAGNLVFVQASNGLYIYNKNDQSIQTFSKVDYLSDCNISHIAYNKSTKRLVIIYSNGNIDLMNINNYEVTNLSEYYNTFISEDKTVNNIYTYGNYAYLSTGFGIVKLNVSKAEISDTYNLGFKVDWCEINGNKIYAYSQTNGKYTALLSDNLLDKNKWNKEGGYSAKVEEDKSELKQLVSTLNPGGPKYNYFGCMRFTNNQLYTCGGGFSYMEFSRPGCAQVLKNDTWQIFEDNLSTKTGYRYIDTDNLDIDPLDPNHVFVSGRTGIYEFQDGKFVNNYTIDNTNNILQAASTVKDPTQYKNYVIVNALKYDKEGNLWGFNSISPSTSLFAYTKDKEWVSHHKSEFMYSENKSLENVNNIIEDSRRLLWFGNNHWDFPYLYCYQPSTDAAICYKKFTNQDGTEIAVGYVRAIAEDNKNNIWVGTSAGPLMLEASQITKDSPVFTQVKVPRNDGTNYADYLLSGVDITCIAIDKANRKWFGTSGNGVYLISDDNIQQLQHFTRSNSPLLSDDIESIAINTESGEVYFGTNLGLCSYQSDVNSINEEMNKDNVWAYPNPVKPDYTGLITIIGLTNKADIKIVTSNGVLVNKGTSNGGIYQWDGRDLKGKMVASGIYMLETATSDGSKGTVCKIAIIR</sequence>
<dbReference type="RefSeq" id="WP_134844329.1">
    <property type="nucleotide sequence ID" value="NZ_SGVY01000053.1"/>
</dbReference>
<feature type="domain" description="PorZ N-terminal beta-propeller" evidence="1">
    <location>
        <begin position="47"/>
        <end position="200"/>
    </location>
</feature>
<comment type="caution">
    <text evidence="2">The sequence shown here is derived from an EMBL/GenBank/DDBJ whole genome shotgun (WGS) entry which is preliminary data.</text>
</comment>
<proteinExistence type="predicted"/>
<keyword evidence="3" id="KW-1185">Reference proteome</keyword>
<protein>
    <submittedName>
        <fullName evidence="2">Por secretion system protein</fullName>
    </submittedName>
</protein>
<gene>
    <name evidence="2" type="ORF">EXN75_14380</name>
</gene>
<evidence type="ECO:0000313" key="2">
    <source>
        <dbReference type="EMBL" id="TFH76212.1"/>
    </source>
</evidence>
<name>A0A4Y8V604_9BACT</name>
<dbReference type="Gene3D" id="2.130.10.10">
    <property type="entry name" value="YVTN repeat-like/Quinoprotein amine dehydrogenase"/>
    <property type="match status" value="2"/>
</dbReference>
<dbReference type="InterPro" id="IPR011110">
    <property type="entry name" value="Reg_prop"/>
</dbReference>
<accession>A0A4Y8V604</accession>
<dbReference type="AlphaFoldDB" id="A0A4Y8V604"/>